<feature type="compositionally biased region" description="Low complexity" evidence="1">
    <location>
        <begin position="40"/>
        <end position="49"/>
    </location>
</feature>
<dbReference type="NCBIfam" id="TIGR01444">
    <property type="entry name" value="fkbM_fam"/>
    <property type="match status" value="1"/>
</dbReference>
<name>A0A2P6U243_CHLSO</name>
<dbReference type="InterPro" id="IPR006342">
    <property type="entry name" value="FkbM_mtfrase"/>
</dbReference>
<dbReference type="GO" id="GO:0007229">
    <property type="term" value="P:integrin-mediated signaling pathway"/>
    <property type="evidence" value="ECO:0007669"/>
    <property type="project" value="UniProtKB-KW"/>
</dbReference>
<organism evidence="3 4">
    <name type="scientific">Chlorella sorokiniana</name>
    <name type="common">Freshwater green alga</name>
    <dbReference type="NCBI Taxonomy" id="3076"/>
    <lineage>
        <taxon>Eukaryota</taxon>
        <taxon>Viridiplantae</taxon>
        <taxon>Chlorophyta</taxon>
        <taxon>core chlorophytes</taxon>
        <taxon>Trebouxiophyceae</taxon>
        <taxon>Chlorellales</taxon>
        <taxon>Chlorellaceae</taxon>
        <taxon>Chlorella clade</taxon>
        <taxon>Chlorella</taxon>
    </lineage>
</organism>
<evidence type="ECO:0000256" key="1">
    <source>
        <dbReference type="SAM" id="MobiDB-lite"/>
    </source>
</evidence>
<dbReference type="OrthoDB" id="411251at2759"/>
<dbReference type="Gene3D" id="3.40.50.150">
    <property type="entry name" value="Vaccinia Virus protein VP39"/>
    <property type="match status" value="1"/>
</dbReference>
<gene>
    <name evidence="3" type="ORF">C2E21_1024</name>
</gene>
<evidence type="ECO:0000313" key="3">
    <source>
        <dbReference type="EMBL" id="PRW60388.1"/>
    </source>
</evidence>
<evidence type="ECO:0000259" key="2">
    <source>
        <dbReference type="Pfam" id="PF05050"/>
    </source>
</evidence>
<keyword evidence="4" id="KW-1185">Reference proteome</keyword>
<feature type="compositionally biased region" description="Low complexity" evidence="1">
    <location>
        <begin position="72"/>
        <end position="86"/>
    </location>
</feature>
<dbReference type="InterPro" id="IPR029063">
    <property type="entry name" value="SAM-dependent_MTases_sf"/>
</dbReference>
<feature type="compositionally biased region" description="Gly residues" evidence="1">
    <location>
        <begin position="52"/>
        <end position="71"/>
    </location>
</feature>
<feature type="domain" description="Methyltransferase FkbM" evidence="2">
    <location>
        <begin position="230"/>
        <end position="374"/>
    </location>
</feature>
<accession>A0A2P6U243</accession>
<dbReference type="Pfam" id="PF05050">
    <property type="entry name" value="Methyltransf_21"/>
    <property type="match status" value="1"/>
</dbReference>
<proteinExistence type="predicted"/>
<dbReference type="EMBL" id="LHPG02000002">
    <property type="protein sequence ID" value="PRW60388.1"/>
    <property type="molecule type" value="Genomic_DNA"/>
</dbReference>
<reference evidence="3 4" key="1">
    <citation type="journal article" date="2018" name="Plant J.">
        <title>Genome sequences of Chlorella sorokiniana UTEX 1602 and Micractinium conductrix SAG 241.80: implications to maltose excretion by a green alga.</title>
        <authorList>
            <person name="Arriola M.B."/>
            <person name="Velmurugan N."/>
            <person name="Zhang Y."/>
            <person name="Plunkett M.H."/>
            <person name="Hondzo H."/>
            <person name="Barney B.M."/>
        </authorList>
    </citation>
    <scope>NUCLEOTIDE SEQUENCE [LARGE SCALE GENOMIC DNA]</scope>
    <source>
        <strain evidence="4">UTEX 1602</strain>
    </source>
</reference>
<evidence type="ECO:0000313" key="4">
    <source>
        <dbReference type="Proteomes" id="UP000239899"/>
    </source>
</evidence>
<dbReference type="SUPFAM" id="SSF53335">
    <property type="entry name" value="S-adenosyl-L-methionine-dependent methyltransferases"/>
    <property type="match status" value="1"/>
</dbReference>
<dbReference type="PANTHER" id="PTHR34203:SF13">
    <property type="entry name" value="EXPRESSED PROTEIN"/>
    <property type="match status" value="1"/>
</dbReference>
<dbReference type="InterPro" id="IPR052514">
    <property type="entry name" value="SAM-dependent_MTase"/>
</dbReference>
<dbReference type="AlphaFoldDB" id="A0A2P6U243"/>
<dbReference type="PANTHER" id="PTHR34203">
    <property type="entry name" value="METHYLTRANSFERASE, FKBM FAMILY PROTEIN"/>
    <property type="match status" value="1"/>
</dbReference>
<comment type="caution">
    <text evidence="3">The sequence shown here is derived from an EMBL/GenBank/DDBJ whole genome shotgun (WGS) entry which is preliminary data.</text>
</comment>
<dbReference type="Proteomes" id="UP000239899">
    <property type="component" value="Unassembled WGS sequence"/>
</dbReference>
<sequence length="595" mass="64047">MAIARPKRLHSAVLRRFSPLLIALVCLTAGYFLGRGGGSPSSSGVPRSGAAAEGGGKVNTGSGGRGGGSGGSSSSKGSSSSASDPGPAAVKSVCENTCTGFAKNGVCDEGRPNAKATLETQPDSAAIFEVQCDLGTDCDDCGPWVHTNTDASDSWRPIAEIREKKFEIYTRQSAHPTAYFMAFTDGQKDVDVSAHMWANRIFEPMYTYAWHTLLSAGCRGPGGERRLVVDVGANFGYYSLLAASMGCRVVAWEPVPFFAAYFKYGLLRNNLTNLVELRERIVSNSTGGELTIVVPNRGIWGTAGIDGSNIDGAIENEGEYDKVVRPVERVDEVVKEDVLIMKADVEGYEPGVLRGSKRLFLDHTVQHMFMEYSPGVAERAHNWYWFEDNPVVLLGLVQAGYTILHIAAASSGLAINWNSGGGLGKMEQVTADVLQYDIEDAWRLQQGTLGCIKDGDKLFADVRKNGVYMFGCGAIPEGWDPRSFRSSFGHNTNIFVFKGPTPPGVEIGGPASLAPPDYDVQHKYFVPTGVMGLGGRICTGQTPDTQVMHRCPCVKKDVCGPLEELVKKLAAEGKLPPYPVEGRTFDPEKMGIDSW</sequence>
<feature type="region of interest" description="Disordered" evidence="1">
    <location>
        <begin position="37"/>
        <end position="86"/>
    </location>
</feature>
<protein>
    <submittedName>
        <fullName evidence="3">A disintegrin and metallo ase with thrombospondin motifs 12</fullName>
    </submittedName>
</protein>